<organism evidence="9 10">
    <name type="scientific">Oribacterium sinus</name>
    <dbReference type="NCBI Taxonomy" id="237576"/>
    <lineage>
        <taxon>Bacteria</taxon>
        <taxon>Bacillati</taxon>
        <taxon>Bacillota</taxon>
        <taxon>Clostridia</taxon>
        <taxon>Lachnospirales</taxon>
        <taxon>Lachnospiraceae</taxon>
        <taxon>Oribacterium</taxon>
    </lineage>
</organism>
<protein>
    <recommendedName>
        <fullName evidence="7 8">Small ribosomal subunit protein bS20</fullName>
    </recommendedName>
</protein>
<accession>A0A7W9SEX1</accession>
<dbReference type="HAMAP" id="MF_00500">
    <property type="entry name" value="Ribosomal_bS20"/>
    <property type="match status" value="1"/>
</dbReference>
<keyword evidence="4 8" id="KW-0694">RNA-binding</keyword>
<evidence type="ECO:0000256" key="7">
    <source>
        <dbReference type="ARBA" id="ARBA00035136"/>
    </source>
</evidence>
<dbReference type="GO" id="GO:0005829">
    <property type="term" value="C:cytosol"/>
    <property type="evidence" value="ECO:0007669"/>
    <property type="project" value="TreeGrafter"/>
</dbReference>
<comment type="function">
    <text evidence="1 8">Binds directly to 16S ribosomal RNA.</text>
</comment>
<dbReference type="GO" id="GO:0006412">
    <property type="term" value="P:translation"/>
    <property type="evidence" value="ECO:0007669"/>
    <property type="project" value="UniProtKB-UniRule"/>
</dbReference>
<dbReference type="Gene3D" id="1.20.58.110">
    <property type="entry name" value="Ribosomal protein S20"/>
    <property type="match status" value="1"/>
</dbReference>
<evidence type="ECO:0000256" key="1">
    <source>
        <dbReference type="ARBA" id="ARBA00003134"/>
    </source>
</evidence>
<sequence length="94" mass="10620">MEERVLIMANIKSAKKRIQVAAQRNERNKAIRSEVKTYMKKVFTAVEAGDKATAETMLVKAQKKIAMARSKGIYKANNASRKISQIYTAVNKMQ</sequence>
<dbReference type="PANTHER" id="PTHR33398:SF1">
    <property type="entry name" value="SMALL RIBOSOMAL SUBUNIT PROTEIN BS20C"/>
    <property type="match status" value="1"/>
</dbReference>
<dbReference type="Proteomes" id="UP000522163">
    <property type="component" value="Unassembled WGS sequence"/>
</dbReference>
<dbReference type="EMBL" id="JACHHH010000003">
    <property type="protein sequence ID" value="MBB6040903.1"/>
    <property type="molecule type" value="Genomic_DNA"/>
</dbReference>
<dbReference type="Pfam" id="PF01649">
    <property type="entry name" value="Ribosomal_S20p"/>
    <property type="match status" value="1"/>
</dbReference>
<evidence type="ECO:0000256" key="8">
    <source>
        <dbReference type="HAMAP-Rule" id="MF_00500"/>
    </source>
</evidence>
<evidence type="ECO:0000256" key="3">
    <source>
        <dbReference type="ARBA" id="ARBA00022730"/>
    </source>
</evidence>
<dbReference type="GO" id="GO:0003735">
    <property type="term" value="F:structural constituent of ribosome"/>
    <property type="evidence" value="ECO:0007669"/>
    <property type="project" value="InterPro"/>
</dbReference>
<evidence type="ECO:0000313" key="10">
    <source>
        <dbReference type="Proteomes" id="UP000522163"/>
    </source>
</evidence>
<evidence type="ECO:0000256" key="5">
    <source>
        <dbReference type="ARBA" id="ARBA00022980"/>
    </source>
</evidence>
<dbReference type="GO" id="GO:0070181">
    <property type="term" value="F:small ribosomal subunit rRNA binding"/>
    <property type="evidence" value="ECO:0007669"/>
    <property type="project" value="TreeGrafter"/>
</dbReference>
<reference evidence="9 10" key="1">
    <citation type="submission" date="2020-08" db="EMBL/GenBank/DDBJ databases">
        <title>Genomic Encyclopedia of Type Strains, Phase IV (KMG-IV): sequencing the most valuable type-strain genomes for metagenomic binning, comparative biology and taxonomic classification.</title>
        <authorList>
            <person name="Goeker M."/>
        </authorList>
    </citation>
    <scope>NUCLEOTIDE SEQUENCE [LARGE SCALE GENOMIC DNA]</scope>
    <source>
        <strain evidence="9 10">DSM 17245</strain>
    </source>
</reference>
<dbReference type="InterPro" id="IPR002583">
    <property type="entry name" value="Ribosomal_bS20"/>
</dbReference>
<evidence type="ECO:0000313" key="9">
    <source>
        <dbReference type="EMBL" id="MBB6040903.1"/>
    </source>
</evidence>
<dbReference type="AlphaFoldDB" id="A0A7W9SEX1"/>
<evidence type="ECO:0000256" key="4">
    <source>
        <dbReference type="ARBA" id="ARBA00022884"/>
    </source>
</evidence>
<dbReference type="NCBIfam" id="TIGR00029">
    <property type="entry name" value="S20"/>
    <property type="match status" value="1"/>
</dbReference>
<keyword evidence="5 8" id="KW-0689">Ribosomal protein</keyword>
<proteinExistence type="inferred from homology"/>
<evidence type="ECO:0000256" key="2">
    <source>
        <dbReference type="ARBA" id="ARBA00007634"/>
    </source>
</evidence>
<keyword evidence="6 8" id="KW-0687">Ribonucleoprotein</keyword>
<dbReference type="FunFam" id="1.20.58.110:FF:000001">
    <property type="entry name" value="30S ribosomal protein S20"/>
    <property type="match status" value="1"/>
</dbReference>
<gene>
    <name evidence="8" type="primary">rpsT</name>
    <name evidence="9" type="ORF">HNQ46_000866</name>
</gene>
<dbReference type="GO" id="GO:0015935">
    <property type="term" value="C:small ribosomal subunit"/>
    <property type="evidence" value="ECO:0007669"/>
    <property type="project" value="TreeGrafter"/>
</dbReference>
<dbReference type="PANTHER" id="PTHR33398">
    <property type="entry name" value="30S RIBOSOMAL PROTEIN S20"/>
    <property type="match status" value="1"/>
</dbReference>
<keyword evidence="3 8" id="KW-0699">rRNA-binding</keyword>
<dbReference type="InterPro" id="IPR036510">
    <property type="entry name" value="Ribosomal_bS20_sf"/>
</dbReference>
<name>A0A7W9SEX1_9FIRM</name>
<comment type="similarity">
    <text evidence="2 8">Belongs to the bacterial ribosomal protein bS20 family.</text>
</comment>
<comment type="caution">
    <text evidence="9">The sequence shown here is derived from an EMBL/GenBank/DDBJ whole genome shotgun (WGS) entry which is preliminary data.</text>
</comment>
<evidence type="ECO:0000256" key="6">
    <source>
        <dbReference type="ARBA" id="ARBA00023274"/>
    </source>
</evidence>
<dbReference type="SUPFAM" id="SSF46992">
    <property type="entry name" value="Ribosomal protein S20"/>
    <property type="match status" value="1"/>
</dbReference>